<dbReference type="EMBL" id="CABPRJ010000953">
    <property type="protein sequence ID" value="VVC32161.1"/>
    <property type="molecule type" value="Genomic_DNA"/>
</dbReference>
<accession>A0A5E4MS04</accession>
<protein>
    <submittedName>
        <fullName evidence="2">Haemolymph juvenile hormone binding</fullName>
    </submittedName>
</protein>
<organism evidence="2 3">
    <name type="scientific">Cinara cedri</name>
    <dbReference type="NCBI Taxonomy" id="506608"/>
    <lineage>
        <taxon>Eukaryota</taxon>
        <taxon>Metazoa</taxon>
        <taxon>Ecdysozoa</taxon>
        <taxon>Arthropoda</taxon>
        <taxon>Hexapoda</taxon>
        <taxon>Insecta</taxon>
        <taxon>Pterygota</taxon>
        <taxon>Neoptera</taxon>
        <taxon>Paraneoptera</taxon>
        <taxon>Hemiptera</taxon>
        <taxon>Sternorrhyncha</taxon>
        <taxon>Aphidomorpha</taxon>
        <taxon>Aphidoidea</taxon>
        <taxon>Aphididae</taxon>
        <taxon>Lachninae</taxon>
        <taxon>Cinara</taxon>
    </lineage>
</organism>
<keyword evidence="3" id="KW-1185">Reference proteome</keyword>
<dbReference type="GO" id="GO:0005615">
    <property type="term" value="C:extracellular space"/>
    <property type="evidence" value="ECO:0007669"/>
    <property type="project" value="TreeGrafter"/>
</dbReference>
<sequence length="247" mass="27774">MIFPKFLITVVLCCCFSLDNASCKPLTDGLTPCKKTDPKLNECLLDILKRVKPQLFHGVPELNLPSLDPLYIPKVSIHGTRQDIRMTGELYNLTAKGSDSMTVKTLNVDLAENTWDMTVDIPLVMFVTDFNLNITLKALYVPIYGKGRCHGKISHSVVRFHANTEVKDNKLKLKNIKMNLYFEDVDVHITNTQNPTIAQTASEFFNTNKRLVLDLITPIAEDAATDLLVQHGNRILSTMEITDLLVD</sequence>
<evidence type="ECO:0000313" key="3">
    <source>
        <dbReference type="Proteomes" id="UP000325440"/>
    </source>
</evidence>
<dbReference type="InterPro" id="IPR038606">
    <property type="entry name" value="To_sf"/>
</dbReference>
<dbReference type="PANTHER" id="PTHR11008:SF14">
    <property type="entry name" value="CIRCADIAN CLOCK-CONTROLLED PROTEIN-LIKE PROTEIN"/>
    <property type="match status" value="1"/>
</dbReference>
<dbReference type="AlphaFoldDB" id="A0A5E4MS04"/>
<name>A0A5E4MS04_9HEMI</name>
<feature type="signal peptide" evidence="1">
    <location>
        <begin position="1"/>
        <end position="23"/>
    </location>
</feature>
<dbReference type="PANTHER" id="PTHR11008">
    <property type="entry name" value="PROTEIN TAKEOUT-LIKE PROTEIN"/>
    <property type="match status" value="1"/>
</dbReference>
<proteinExistence type="predicted"/>
<reference evidence="2 3" key="1">
    <citation type="submission" date="2019-08" db="EMBL/GenBank/DDBJ databases">
        <authorList>
            <person name="Alioto T."/>
            <person name="Alioto T."/>
            <person name="Gomez Garrido J."/>
        </authorList>
    </citation>
    <scope>NUCLEOTIDE SEQUENCE [LARGE SCALE GENOMIC DNA]</scope>
</reference>
<dbReference type="OrthoDB" id="8191090at2759"/>
<dbReference type="Pfam" id="PF06585">
    <property type="entry name" value="JHBP"/>
    <property type="match status" value="1"/>
</dbReference>
<dbReference type="InterPro" id="IPR010562">
    <property type="entry name" value="Haemolymph_juvenile_hormone-bd"/>
</dbReference>
<keyword evidence="1" id="KW-0732">Signal</keyword>
<dbReference type="SMART" id="SM00700">
    <property type="entry name" value="JHBP"/>
    <property type="match status" value="1"/>
</dbReference>
<dbReference type="Gene3D" id="3.15.10.30">
    <property type="entry name" value="Haemolymph juvenile hormone binding protein"/>
    <property type="match status" value="1"/>
</dbReference>
<evidence type="ECO:0000256" key="1">
    <source>
        <dbReference type="SAM" id="SignalP"/>
    </source>
</evidence>
<feature type="chain" id="PRO_5022903740" evidence="1">
    <location>
        <begin position="24"/>
        <end position="247"/>
    </location>
</feature>
<evidence type="ECO:0000313" key="2">
    <source>
        <dbReference type="EMBL" id="VVC32161.1"/>
    </source>
</evidence>
<dbReference type="Proteomes" id="UP000325440">
    <property type="component" value="Unassembled WGS sequence"/>
</dbReference>
<gene>
    <name evidence="2" type="ORF">CINCED_3A024009</name>
</gene>